<dbReference type="AlphaFoldDB" id="A0A1E2UZR6"/>
<protein>
    <submittedName>
        <fullName evidence="1">Uncharacterized protein</fullName>
    </submittedName>
</protein>
<accession>A0A1E2UZR6</accession>
<reference evidence="1 2" key="1">
    <citation type="submission" date="2016-03" db="EMBL/GenBank/DDBJ databases">
        <title>Chemosynthetic sulphur-oxidizing symbionts of marine invertebrate animals are capable of nitrogen fixation.</title>
        <authorList>
            <person name="Petersen J.M."/>
            <person name="Kemper A."/>
            <person name="Gruber-Vodicka H."/>
            <person name="Cardini U."/>
            <person name="Geest Mvander."/>
            <person name="Kleiner M."/>
            <person name="Bulgheresi S."/>
            <person name="Fussmann M."/>
            <person name="Herbold C."/>
            <person name="Seah B.K.B."/>
            <person name="Antony C.Paul."/>
            <person name="Liu D."/>
            <person name="Belitz A."/>
            <person name="Weber M."/>
        </authorList>
    </citation>
    <scope>NUCLEOTIDE SEQUENCE [LARGE SCALE GENOMIC DNA]</scope>
    <source>
        <strain evidence="1">G_D</strain>
    </source>
</reference>
<dbReference type="RefSeq" id="WP_068989438.1">
    <property type="nucleotide sequence ID" value="NZ_LVJW01000006.1"/>
</dbReference>
<evidence type="ECO:0000313" key="2">
    <source>
        <dbReference type="Proteomes" id="UP000094849"/>
    </source>
</evidence>
<dbReference type="EMBL" id="LVJZ01000003">
    <property type="protein sequence ID" value="ODB95684.1"/>
    <property type="molecule type" value="Genomic_DNA"/>
</dbReference>
<keyword evidence="2" id="KW-1185">Reference proteome</keyword>
<gene>
    <name evidence="1" type="ORF">A3196_02305</name>
</gene>
<evidence type="ECO:0000313" key="1">
    <source>
        <dbReference type="EMBL" id="ODB95684.1"/>
    </source>
</evidence>
<proteinExistence type="predicted"/>
<dbReference type="PROSITE" id="PS51257">
    <property type="entry name" value="PROKAR_LIPOPROTEIN"/>
    <property type="match status" value="1"/>
</dbReference>
<name>A0A1E2UZR6_9GAMM</name>
<sequence>MTGLYKSKICQECPHLVVSGTACDWQPHECPIQKEKMQRQKKTKAKAFLLTNLLIADDFDAVRSCN</sequence>
<organism evidence="1 2">
    <name type="scientific">Candidatus Thiodiazotropha endoloripes</name>
    <dbReference type="NCBI Taxonomy" id="1818881"/>
    <lineage>
        <taxon>Bacteria</taxon>
        <taxon>Pseudomonadati</taxon>
        <taxon>Pseudomonadota</taxon>
        <taxon>Gammaproteobacteria</taxon>
        <taxon>Chromatiales</taxon>
        <taxon>Sedimenticolaceae</taxon>
        <taxon>Candidatus Thiodiazotropha</taxon>
    </lineage>
</organism>
<dbReference type="OrthoDB" id="7064383at2"/>
<comment type="caution">
    <text evidence="1">The sequence shown here is derived from an EMBL/GenBank/DDBJ whole genome shotgun (WGS) entry which is preliminary data.</text>
</comment>
<dbReference type="Proteomes" id="UP000094849">
    <property type="component" value="Unassembled WGS sequence"/>
</dbReference>